<gene>
    <name evidence="6" type="ORF">ACFP56_02775</name>
</gene>
<organism evidence="6 7">
    <name type="scientific">Paenibacillus septentrionalis</name>
    <dbReference type="NCBI Taxonomy" id="429342"/>
    <lineage>
        <taxon>Bacteria</taxon>
        <taxon>Bacillati</taxon>
        <taxon>Bacillota</taxon>
        <taxon>Bacilli</taxon>
        <taxon>Bacillales</taxon>
        <taxon>Paenibacillaceae</taxon>
        <taxon>Paenibacillus</taxon>
    </lineage>
</organism>
<keyword evidence="7" id="KW-1185">Reference proteome</keyword>
<evidence type="ECO:0000259" key="5">
    <source>
        <dbReference type="PROSITE" id="PS51371"/>
    </source>
</evidence>
<keyword evidence="4" id="KW-0812">Transmembrane</keyword>
<evidence type="ECO:0000256" key="1">
    <source>
        <dbReference type="ARBA" id="ARBA00022737"/>
    </source>
</evidence>
<keyword evidence="4" id="KW-1133">Transmembrane helix</keyword>
<dbReference type="Proteomes" id="UP001596233">
    <property type="component" value="Unassembled WGS sequence"/>
</dbReference>
<dbReference type="PROSITE" id="PS51371">
    <property type="entry name" value="CBS"/>
    <property type="match status" value="2"/>
</dbReference>
<evidence type="ECO:0000313" key="6">
    <source>
        <dbReference type="EMBL" id="MFC6331531.1"/>
    </source>
</evidence>
<feature type="domain" description="CBS" evidence="5">
    <location>
        <begin position="161"/>
        <end position="220"/>
    </location>
</feature>
<reference evidence="7" key="1">
    <citation type="journal article" date="2019" name="Int. J. Syst. Evol. Microbiol.">
        <title>The Global Catalogue of Microorganisms (GCM) 10K type strain sequencing project: providing services to taxonomists for standard genome sequencing and annotation.</title>
        <authorList>
            <consortium name="The Broad Institute Genomics Platform"/>
            <consortium name="The Broad Institute Genome Sequencing Center for Infectious Disease"/>
            <person name="Wu L."/>
            <person name="Ma J."/>
        </authorList>
    </citation>
    <scope>NUCLEOTIDE SEQUENCE [LARGE SCALE GENOMIC DNA]</scope>
    <source>
        <strain evidence="7">PCU 280</strain>
    </source>
</reference>
<feature type="transmembrane region" description="Helical" evidence="4">
    <location>
        <begin position="22"/>
        <end position="42"/>
    </location>
</feature>
<evidence type="ECO:0000256" key="3">
    <source>
        <dbReference type="PROSITE-ProRule" id="PRU00703"/>
    </source>
</evidence>
<dbReference type="Gene3D" id="3.30.465.10">
    <property type="match status" value="1"/>
</dbReference>
<dbReference type="SUPFAM" id="SSF54631">
    <property type="entry name" value="CBS-domain pair"/>
    <property type="match status" value="1"/>
</dbReference>
<dbReference type="Pfam" id="PF00571">
    <property type="entry name" value="CBS"/>
    <property type="match status" value="2"/>
</dbReference>
<dbReference type="PANTHER" id="PTHR43099">
    <property type="entry name" value="UPF0053 PROTEIN YRKA"/>
    <property type="match status" value="1"/>
</dbReference>
<dbReference type="InterPro" id="IPR046342">
    <property type="entry name" value="CBS_dom_sf"/>
</dbReference>
<dbReference type="InterPro" id="IPR016169">
    <property type="entry name" value="FAD-bd_PCMH_sub2"/>
</dbReference>
<protein>
    <submittedName>
        <fullName evidence="6">Hemolysin family protein</fullName>
    </submittedName>
</protein>
<proteinExistence type="predicted"/>
<comment type="caution">
    <text evidence="6">The sequence shown here is derived from an EMBL/GenBank/DDBJ whole genome shotgun (WGS) entry which is preliminary data.</text>
</comment>
<dbReference type="PANTHER" id="PTHR43099:SF2">
    <property type="entry name" value="UPF0053 PROTEIN YRKA"/>
    <property type="match status" value="1"/>
</dbReference>
<dbReference type="EMBL" id="JBHSTE010000001">
    <property type="protein sequence ID" value="MFC6331531.1"/>
    <property type="molecule type" value="Genomic_DNA"/>
</dbReference>
<name>A0ABW1V129_9BACL</name>
<dbReference type="Gene3D" id="3.10.580.10">
    <property type="entry name" value="CBS-domain"/>
    <property type="match status" value="1"/>
</dbReference>
<evidence type="ECO:0000256" key="2">
    <source>
        <dbReference type="ARBA" id="ARBA00023122"/>
    </source>
</evidence>
<evidence type="ECO:0000256" key="4">
    <source>
        <dbReference type="SAM" id="Phobius"/>
    </source>
</evidence>
<accession>A0ABW1V129</accession>
<dbReference type="SMART" id="SM01091">
    <property type="entry name" value="CorC_HlyC"/>
    <property type="match status" value="1"/>
</dbReference>
<dbReference type="SUPFAM" id="SSF56176">
    <property type="entry name" value="FAD-binding/transporter-associated domain-like"/>
    <property type="match status" value="1"/>
</dbReference>
<dbReference type="CDD" id="cd04590">
    <property type="entry name" value="CBS_pair_CorC_HlyC_assoc"/>
    <property type="match status" value="1"/>
</dbReference>
<dbReference type="InterPro" id="IPR005170">
    <property type="entry name" value="Transptr-assoc_dom"/>
</dbReference>
<feature type="transmembrane region" description="Helical" evidence="4">
    <location>
        <begin position="62"/>
        <end position="82"/>
    </location>
</feature>
<dbReference type="InterPro" id="IPR036318">
    <property type="entry name" value="FAD-bd_PCMH-like_sf"/>
</dbReference>
<keyword evidence="4" id="KW-0472">Membrane</keyword>
<keyword evidence="2 3" id="KW-0129">CBS domain</keyword>
<dbReference type="RefSeq" id="WP_379230877.1">
    <property type="nucleotide sequence ID" value="NZ_JBHSTE010000001.1"/>
</dbReference>
<feature type="domain" description="CBS" evidence="5">
    <location>
        <begin position="226"/>
        <end position="283"/>
    </location>
</feature>
<dbReference type="InterPro" id="IPR044751">
    <property type="entry name" value="Ion_transp-like_CBS"/>
</dbReference>
<sequence>MSSGNLDDIRELDDPASIGRTLLLMTLLITSYSLSVVIQAWLDRGMMQHRVINWINRHKWLLSFACSLSLLALGMTGMKLSLQLYQLISHQVHIRFELLMAGMFFALAGLLLVELRYRQRWIHWLQHTSTTKESKTSSALTWGAPQAGDGIVRDKIAREVMTPRIDMICLEHQQVFEQNIELAVRHMRTRYPVVNEDKDDIIGFMHIKDLLAIYEDEQARNEWQKWIRPIITVPESIEISQLLSMMQKQKTQIALLIDEYGGTSGMVTMEDIIEEIVGDIQDEFDQEELRIVKLKTDEFQLSAMLLIEEVNSYFNIHLEADDMDSIGGFMYANIQFPPHIGQSVIYEQENECFIFTITEMDQLRITSVGVKRCTNDLRINSPLR</sequence>
<dbReference type="InterPro" id="IPR000644">
    <property type="entry name" value="CBS_dom"/>
</dbReference>
<dbReference type="Pfam" id="PF03471">
    <property type="entry name" value="CorC_HlyC"/>
    <property type="match status" value="1"/>
</dbReference>
<keyword evidence="1" id="KW-0677">Repeat</keyword>
<dbReference type="InterPro" id="IPR051676">
    <property type="entry name" value="UPF0053_domain"/>
</dbReference>
<feature type="transmembrane region" description="Helical" evidence="4">
    <location>
        <begin position="94"/>
        <end position="113"/>
    </location>
</feature>
<evidence type="ECO:0000313" key="7">
    <source>
        <dbReference type="Proteomes" id="UP001596233"/>
    </source>
</evidence>